<proteinExistence type="predicted"/>
<sequence>MATEINPWIPSFWVHLSVSFKRWTKERAMKYRGVVYDVGLNFNGQGFSVHPFDPTLVEYDMRVIANDMHANAVRIEGEEVYRLATAARAAHSMGLTVFFNPWKMNEGVDGTRANLKEAAQTAEQLRNEGVDLIFVAGCEYTIFSKGIFPGDSFNERVMWFASQYPGGHMSDEIPLVIREKSVELNKVLRSFAEVVRAKFSGPLTYSAGTWEVVDWEIFDIVGIDYYRRGETKDQYTAGLERFRFGKPLVVMEVGCCAYEGAAARGDGGFILLKGTNPDGSGVFEGGVVPTRSEREQADYIDTQLNLLAQANVHAIFVYVFSFPALRAGEGARDLDMMSFSLVKTFPHHDPRSKAMPPWAPKESFHRVADFFRCCSMDAAPGVPMARD</sequence>
<organism evidence="1 2">
    <name type="scientific">Aspergillus udagawae</name>
    <dbReference type="NCBI Taxonomy" id="91492"/>
    <lineage>
        <taxon>Eukaryota</taxon>
        <taxon>Fungi</taxon>
        <taxon>Dikarya</taxon>
        <taxon>Ascomycota</taxon>
        <taxon>Pezizomycotina</taxon>
        <taxon>Eurotiomycetes</taxon>
        <taxon>Eurotiomycetidae</taxon>
        <taxon>Eurotiales</taxon>
        <taxon>Aspergillaceae</taxon>
        <taxon>Aspergillus</taxon>
        <taxon>Aspergillus subgen. Fumigati</taxon>
    </lineage>
</organism>
<reference evidence="1 2" key="1">
    <citation type="submission" date="2020-01" db="EMBL/GenBank/DDBJ databases">
        <title>Draft genome sequence of Aspergillus udagawae IFM 46972.</title>
        <authorList>
            <person name="Takahashi H."/>
            <person name="Yaguchi T."/>
        </authorList>
    </citation>
    <scope>NUCLEOTIDE SEQUENCE [LARGE SCALE GENOMIC DNA]</scope>
    <source>
        <strain evidence="1 2">IFM 46972</strain>
    </source>
</reference>
<gene>
    <name evidence="1" type="ORF">IFM46972_09374</name>
</gene>
<comment type="caution">
    <text evidence="1">The sequence shown here is derived from an EMBL/GenBank/DDBJ whole genome shotgun (WGS) entry which is preliminary data.</text>
</comment>
<dbReference type="Gene3D" id="3.20.20.80">
    <property type="entry name" value="Glycosidases"/>
    <property type="match status" value="1"/>
</dbReference>
<protein>
    <submittedName>
        <fullName evidence="1">Uncharacterized protein</fullName>
    </submittedName>
</protein>
<dbReference type="Proteomes" id="UP000465221">
    <property type="component" value="Unassembled WGS sequence"/>
</dbReference>
<accession>A0A8H3XKG7</accession>
<dbReference type="EMBL" id="BLKC01000091">
    <property type="protein sequence ID" value="GFF51759.1"/>
    <property type="molecule type" value="Genomic_DNA"/>
</dbReference>
<dbReference type="InterPro" id="IPR017853">
    <property type="entry name" value="GH"/>
</dbReference>
<dbReference type="AlphaFoldDB" id="A0A8H3XKG7"/>
<evidence type="ECO:0000313" key="1">
    <source>
        <dbReference type="EMBL" id="GFF51759.1"/>
    </source>
</evidence>
<name>A0A8H3XKG7_9EURO</name>
<evidence type="ECO:0000313" key="2">
    <source>
        <dbReference type="Proteomes" id="UP000465221"/>
    </source>
</evidence>
<dbReference type="SUPFAM" id="SSF51445">
    <property type="entry name" value="(Trans)glycosidases"/>
    <property type="match status" value="1"/>
</dbReference>